<evidence type="ECO:0000256" key="1">
    <source>
        <dbReference type="ARBA" id="ARBA00023015"/>
    </source>
</evidence>
<dbReference type="PANTHER" id="PTHR33154:SF33">
    <property type="entry name" value="TRANSCRIPTIONAL REPRESSOR SDPR"/>
    <property type="match status" value="1"/>
</dbReference>
<protein>
    <submittedName>
        <fullName evidence="5">DNA-binding transcriptional regulator, ArsR family</fullName>
    </submittedName>
</protein>
<keyword evidence="6" id="KW-1185">Reference proteome</keyword>
<organism evidence="5 6">
    <name type="scientific">Priestia endophytica DSM 13796</name>
    <dbReference type="NCBI Taxonomy" id="1121089"/>
    <lineage>
        <taxon>Bacteria</taxon>
        <taxon>Bacillati</taxon>
        <taxon>Bacillota</taxon>
        <taxon>Bacilli</taxon>
        <taxon>Bacillales</taxon>
        <taxon>Bacillaceae</taxon>
        <taxon>Priestia</taxon>
    </lineage>
</organism>
<evidence type="ECO:0000313" key="6">
    <source>
        <dbReference type="Proteomes" id="UP000182762"/>
    </source>
</evidence>
<dbReference type="RefSeq" id="WP_061805857.1">
    <property type="nucleotide sequence ID" value="NZ_FOXX01000009.1"/>
</dbReference>
<dbReference type="InterPro" id="IPR001845">
    <property type="entry name" value="HTH_ArsR_DNA-bd_dom"/>
</dbReference>
<dbReference type="PANTHER" id="PTHR33154">
    <property type="entry name" value="TRANSCRIPTIONAL REGULATOR, ARSR FAMILY"/>
    <property type="match status" value="1"/>
</dbReference>
<accession>A0A1I6BE18</accession>
<dbReference type="Proteomes" id="UP000182762">
    <property type="component" value="Unassembled WGS sequence"/>
</dbReference>
<proteinExistence type="predicted"/>
<gene>
    <name evidence="5" type="ORF">SAMN02745910_03525</name>
</gene>
<dbReference type="EMBL" id="FOXX01000009">
    <property type="protein sequence ID" value="SFQ79202.1"/>
    <property type="molecule type" value="Genomic_DNA"/>
</dbReference>
<keyword evidence="1" id="KW-0805">Transcription regulation</keyword>
<sequence>MNNAFKALADITRRKILSLLKERDMTAGEIAEQFNMSKPSISQHLKILKNADLVSDEKKGQYVVYSLNATVFQELVSWALDFVEKGDEKK</sequence>
<dbReference type="NCBIfam" id="NF033789">
    <property type="entry name" value="repress_SdpR"/>
    <property type="match status" value="1"/>
</dbReference>
<evidence type="ECO:0000313" key="5">
    <source>
        <dbReference type="EMBL" id="SFQ79202.1"/>
    </source>
</evidence>
<dbReference type="Gene3D" id="1.10.10.10">
    <property type="entry name" value="Winged helix-like DNA-binding domain superfamily/Winged helix DNA-binding domain"/>
    <property type="match status" value="1"/>
</dbReference>
<dbReference type="CDD" id="cd00090">
    <property type="entry name" value="HTH_ARSR"/>
    <property type="match status" value="1"/>
</dbReference>
<dbReference type="InterPro" id="IPR011991">
    <property type="entry name" value="ArsR-like_HTH"/>
</dbReference>
<dbReference type="Pfam" id="PF01022">
    <property type="entry name" value="HTH_5"/>
    <property type="match status" value="1"/>
</dbReference>
<evidence type="ECO:0000259" key="4">
    <source>
        <dbReference type="PROSITE" id="PS50987"/>
    </source>
</evidence>
<keyword evidence="2 5" id="KW-0238">DNA-binding</keyword>
<reference evidence="5 6" key="1">
    <citation type="submission" date="2016-10" db="EMBL/GenBank/DDBJ databases">
        <authorList>
            <person name="Varghese N."/>
            <person name="Submissions S."/>
        </authorList>
    </citation>
    <scope>NUCLEOTIDE SEQUENCE [LARGE SCALE GENOMIC DNA]</scope>
    <source>
        <strain evidence="5 6">DSM 13796</strain>
    </source>
</reference>
<dbReference type="InterPro" id="IPR036390">
    <property type="entry name" value="WH_DNA-bd_sf"/>
</dbReference>
<dbReference type="PRINTS" id="PR00778">
    <property type="entry name" value="HTHARSR"/>
</dbReference>
<dbReference type="GO" id="GO:0003677">
    <property type="term" value="F:DNA binding"/>
    <property type="evidence" value="ECO:0007669"/>
    <property type="project" value="UniProtKB-KW"/>
</dbReference>
<dbReference type="InterPro" id="IPR036388">
    <property type="entry name" value="WH-like_DNA-bd_sf"/>
</dbReference>
<dbReference type="GeneID" id="93712121"/>
<comment type="caution">
    <text evidence="5">The sequence shown here is derived from an EMBL/GenBank/DDBJ whole genome shotgun (WGS) entry which is preliminary data.</text>
</comment>
<name>A0A1I6BE18_9BACI</name>
<dbReference type="InterPro" id="IPR051081">
    <property type="entry name" value="HTH_MetalResp_TranReg"/>
</dbReference>
<dbReference type="PROSITE" id="PS50987">
    <property type="entry name" value="HTH_ARSR_2"/>
    <property type="match status" value="1"/>
</dbReference>
<dbReference type="NCBIfam" id="NF033788">
    <property type="entry name" value="HTH_metalloreg"/>
    <property type="match status" value="1"/>
</dbReference>
<feature type="domain" description="HTH arsR-type" evidence="4">
    <location>
        <begin position="1"/>
        <end position="87"/>
    </location>
</feature>
<dbReference type="InterPro" id="IPR047796">
    <property type="entry name" value="SdpR-like_repress"/>
</dbReference>
<keyword evidence="3" id="KW-0804">Transcription</keyword>
<dbReference type="SMART" id="SM00418">
    <property type="entry name" value="HTH_ARSR"/>
    <property type="match status" value="1"/>
</dbReference>
<dbReference type="SUPFAM" id="SSF46785">
    <property type="entry name" value="Winged helix' DNA-binding domain"/>
    <property type="match status" value="1"/>
</dbReference>
<evidence type="ECO:0000256" key="3">
    <source>
        <dbReference type="ARBA" id="ARBA00023163"/>
    </source>
</evidence>
<evidence type="ECO:0000256" key="2">
    <source>
        <dbReference type="ARBA" id="ARBA00023125"/>
    </source>
</evidence>